<keyword evidence="7" id="KW-0812">Transmembrane</keyword>
<dbReference type="InterPro" id="IPR050725">
    <property type="entry name" value="CysQ/Inositol_MonoPase"/>
</dbReference>
<comment type="caution">
    <text evidence="15">The sequence shown here is derived from an EMBL/GenBank/DDBJ whole genome shotgun (WGS) entry which is preliminary data.</text>
</comment>
<dbReference type="GO" id="GO:0046872">
    <property type="term" value="F:metal ion binding"/>
    <property type="evidence" value="ECO:0007669"/>
    <property type="project" value="UniProtKB-KW"/>
</dbReference>
<keyword evidence="9" id="KW-0378">Hydrolase</keyword>
<dbReference type="GO" id="GO:0012505">
    <property type="term" value="C:endomembrane system"/>
    <property type="evidence" value="ECO:0007669"/>
    <property type="project" value="TreeGrafter"/>
</dbReference>
<evidence type="ECO:0000313" key="16">
    <source>
        <dbReference type="Proteomes" id="UP000299102"/>
    </source>
</evidence>
<keyword evidence="12" id="KW-0472">Membrane</keyword>
<dbReference type="GO" id="GO:0052834">
    <property type="term" value="F:inositol monophosphate phosphatase activity"/>
    <property type="evidence" value="ECO:0007669"/>
    <property type="project" value="UniProtKB-EC"/>
</dbReference>
<evidence type="ECO:0000256" key="13">
    <source>
        <dbReference type="ARBA" id="ARBA00042119"/>
    </source>
</evidence>
<evidence type="ECO:0000256" key="8">
    <source>
        <dbReference type="ARBA" id="ARBA00022723"/>
    </source>
</evidence>
<evidence type="ECO:0000256" key="6">
    <source>
        <dbReference type="ARBA" id="ARBA00013106"/>
    </source>
</evidence>
<keyword evidence="10 14" id="KW-0460">Magnesium</keyword>
<comment type="cofactor">
    <cofactor evidence="2 14">
        <name>Mg(2+)</name>
        <dbReference type="ChEBI" id="CHEBI:18420"/>
    </cofactor>
</comment>
<evidence type="ECO:0000256" key="11">
    <source>
        <dbReference type="ARBA" id="ARBA00022989"/>
    </source>
</evidence>
<evidence type="ECO:0000256" key="10">
    <source>
        <dbReference type="ARBA" id="ARBA00022842"/>
    </source>
</evidence>
<comment type="pathway">
    <text evidence="4">Polyol metabolism; myo-inositol biosynthesis; myo-inositol from D-glucose 6-phosphate: step 2/2.</text>
</comment>
<name>A0A4C1TZI7_EUMVA</name>
<evidence type="ECO:0000256" key="5">
    <source>
        <dbReference type="ARBA" id="ARBA00009759"/>
    </source>
</evidence>
<dbReference type="STRING" id="151549.A0A4C1TZI7"/>
<accession>A0A4C1TZI7</accession>
<evidence type="ECO:0000256" key="4">
    <source>
        <dbReference type="ARBA" id="ARBA00005152"/>
    </source>
</evidence>
<dbReference type="Gene3D" id="3.30.540.10">
    <property type="entry name" value="Fructose-1,6-Bisphosphatase, subunit A, domain 1"/>
    <property type="match status" value="1"/>
</dbReference>
<evidence type="ECO:0000313" key="15">
    <source>
        <dbReference type="EMBL" id="GBP19501.1"/>
    </source>
</evidence>
<gene>
    <name evidence="15" type="ORF">EVAR_102048_1</name>
</gene>
<protein>
    <recommendedName>
        <fullName evidence="6">inositol-phosphate phosphatase</fullName>
        <ecNumber evidence="6">3.1.3.25</ecNumber>
    </recommendedName>
    <alternativeName>
        <fullName evidence="13">Myo-inositol monophosphatase A3</fullName>
    </alternativeName>
</protein>
<dbReference type="Pfam" id="PF00459">
    <property type="entry name" value="Inositol_P"/>
    <property type="match status" value="1"/>
</dbReference>
<dbReference type="GO" id="GO:0008254">
    <property type="term" value="F:3'-nucleotidase activity"/>
    <property type="evidence" value="ECO:0007669"/>
    <property type="project" value="TreeGrafter"/>
</dbReference>
<dbReference type="EMBL" id="BGZK01000109">
    <property type="protein sequence ID" value="GBP19501.1"/>
    <property type="molecule type" value="Genomic_DNA"/>
</dbReference>
<dbReference type="Proteomes" id="UP000299102">
    <property type="component" value="Unassembled WGS sequence"/>
</dbReference>
<dbReference type="Gene3D" id="3.40.190.80">
    <property type="match status" value="1"/>
</dbReference>
<dbReference type="GO" id="GO:0005737">
    <property type="term" value="C:cytoplasm"/>
    <property type="evidence" value="ECO:0007669"/>
    <property type="project" value="UniProtKB-ARBA"/>
</dbReference>
<sequence>MLKVAIYVAELGGKKVVETKDQILHIESKGKTLEEVNDPVTEADYVSHCAMYYSLRNIFPQINVISEEHTSKCAIQDNDYDASSADHHAIDRLNDEFVFSKDVTIWIDPLDATKEYTEGLYQYVTTMVCVAIKGVPVVGVIHYPFASQTYWGWIPSATSPNIANIVQKEENKEHPKVVVSISHAGTVKDLAFEAFGAKTTVLSAAGAGFKAMGVVNGTYDIYLHTSAIKKWDICAGNAILNAVNGEMRTTKGDKIDYTPKDSTDHKVTDGIVATRHHNDYYLKRIIEEMDKKNVYNQKNNSDARGKTNIGIGIESRAASEVEFRNNPC</sequence>
<comment type="similarity">
    <text evidence="5">Belongs to the inositol monophosphatase superfamily.</text>
</comment>
<proteinExistence type="inferred from homology"/>
<keyword evidence="16" id="KW-1185">Reference proteome</keyword>
<comment type="subcellular location">
    <subcellularLocation>
        <location evidence="3">Membrane</location>
        <topology evidence="3">Single-pass membrane protein</topology>
    </subcellularLocation>
</comment>
<evidence type="ECO:0000256" key="7">
    <source>
        <dbReference type="ARBA" id="ARBA00022692"/>
    </source>
</evidence>
<evidence type="ECO:0000256" key="2">
    <source>
        <dbReference type="ARBA" id="ARBA00001946"/>
    </source>
</evidence>
<dbReference type="SUPFAM" id="SSF56655">
    <property type="entry name" value="Carbohydrate phosphatase"/>
    <property type="match status" value="1"/>
</dbReference>
<dbReference type="FunFam" id="3.30.540.10:FF:000012">
    <property type="entry name" value="Blast:Putative inositol monophosphatase 3"/>
    <property type="match status" value="1"/>
</dbReference>
<evidence type="ECO:0000256" key="9">
    <source>
        <dbReference type="ARBA" id="ARBA00022801"/>
    </source>
</evidence>
<evidence type="ECO:0000256" key="3">
    <source>
        <dbReference type="ARBA" id="ARBA00004167"/>
    </source>
</evidence>
<reference evidence="15 16" key="1">
    <citation type="journal article" date="2019" name="Commun. Biol.">
        <title>The bagworm genome reveals a unique fibroin gene that provides high tensile strength.</title>
        <authorList>
            <person name="Kono N."/>
            <person name="Nakamura H."/>
            <person name="Ohtoshi R."/>
            <person name="Tomita M."/>
            <person name="Numata K."/>
            <person name="Arakawa K."/>
        </authorList>
    </citation>
    <scope>NUCLEOTIDE SEQUENCE [LARGE SCALE GENOMIC DNA]</scope>
</reference>
<feature type="binding site" evidence="14">
    <location>
        <position position="108"/>
    </location>
    <ligand>
        <name>Mg(2+)</name>
        <dbReference type="ChEBI" id="CHEBI:18420"/>
        <label>1</label>
        <note>catalytic</note>
    </ligand>
</feature>
<feature type="binding site" evidence="14">
    <location>
        <position position="111"/>
    </location>
    <ligand>
        <name>Mg(2+)</name>
        <dbReference type="ChEBI" id="CHEBI:18420"/>
        <label>1</label>
        <note>catalytic</note>
    </ligand>
</feature>
<dbReference type="GO" id="GO:0016020">
    <property type="term" value="C:membrane"/>
    <property type="evidence" value="ECO:0007669"/>
    <property type="project" value="UniProtKB-SubCell"/>
</dbReference>
<keyword evidence="11" id="KW-1133">Transmembrane helix</keyword>
<feature type="binding site" evidence="14">
    <location>
        <position position="67"/>
    </location>
    <ligand>
        <name>Mg(2+)</name>
        <dbReference type="ChEBI" id="CHEBI:18420"/>
        <label>1</label>
        <note>catalytic</note>
    </ligand>
</feature>
<evidence type="ECO:0000256" key="1">
    <source>
        <dbReference type="ARBA" id="ARBA00001033"/>
    </source>
</evidence>
<organism evidence="15 16">
    <name type="scientific">Eumeta variegata</name>
    <name type="common">Bagworm moth</name>
    <name type="synonym">Eumeta japonica</name>
    <dbReference type="NCBI Taxonomy" id="151549"/>
    <lineage>
        <taxon>Eukaryota</taxon>
        <taxon>Metazoa</taxon>
        <taxon>Ecdysozoa</taxon>
        <taxon>Arthropoda</taxon>
        <taxon>Hexapoda</taxon>
        <taxon>Insecta</taxon>
        <taxon>Pterygota</taxon>
        <taxon>Neoptera</taxon>
        <taxon>Endopterygota</taxon>
        <taxon>Lepidoptera</taxon>
        <taxon>Glossata</taxon>
        <taxon>Ditrysia</taxon>
        <taxon>Tineoidea</taxon>
        <taxon>Psychidae</taxon>
        <taxon>Oiketicinae</taxon>
        <taxon>Eumeta</taxon>
    </lineage>
</organism>
<dbReference type="PANTHER" id="PTHR43028:SF4">
    <property type="entry name" value="INOSITOL MONOPHOSPHATASE 3"/>
    <property type="match status" value="1"/>
</dbReference>
<dbReference type="InterPro" id="IPR000760">
    <property type="entry name" value="Inositol_monophosphatase-like"/>
</dbReference>
<feature type="binding site" evidence="14">
    <location>
        <position position="110"/>
    </location>
    <ligand>
        <name>Mg(2+)</name>
        <dbReference type="ChEBI" id="CHEBI:18420"/>
        <label>1</label>
        <note>catalytic</note>
    </ligand>
</feature>
<evidence type="ECO:0000256" key="12">
    <source>
        <dbReference type="ARBA" id="ARBA00023136"/>
    </source>
</evidence>
<comment type="catalytic activity">
    <reaction evidence="1">
        <text>a myo-inositol phosphate + H2O = myo-inositol + phosphate</text>
        <dbReference type="Rhea" id="RHEA:24056"/>
        <dbReference type="ChEBI" id="CHEBI:15377"/>
        <dbReference type="ChEBI" id="CHEBI:17268"/>
        <dbReference type="ChEBI" id="CHEBI:43474"/>
        <dbReference type="ChEBI" id="CHEBI:84139"/>
        <dbReference type="EC" id="3.1.3.25"/>
    </reaction>
</comment>
<evidence type="ECO:0000256" key="14">
    <source>
        <dbReference type="PIRSR" id="PIRSR600760-2"/>
    </source>
</evidence>
<dbReference type="AlphaFoldDB" id="A0A4C1TZI7"/>
<feature type="binding site" evidence="14">
    <location>
        <position position="232"/>
    </location>
    <ligand>
        <name>Mg(2+)</name>
        <dbReference type="ChEBI" id="CHEBI:18420"/>
        <label>1</label>
        <note>catalytic</note>
    </ligand>
</feature>
<dbReference type="EC" id="3.1.3.25" evidence="6"/>
<dbReference type="OrthoDB" id="74460at2759"/>
<keyword evidence="8 14" id="KW-0479">Metal-binding</keyword>
<dbReference type="PANTHER" id="PTHR43028">
    <property type="entry name" value="3'(2'),5'-BISPHOSPHATE NUCLEOTIDASE 1"/>
    <property type="match status" value="1"/>
</dbReference>